<dbReference type="Gene3D" id="3.40.630.30">
    <property type="match status" value="1"/>
</dbReference>
<dbReference type="GO" id="GO:0016747">
    <property type="term" value="F:acyltransferase activity, transferring groups other than amino-acyl groups"/>
    <property type="evidence" value="ECO:0007669"/>
    <property type="project" value="InterPro"/>
</dbReference>
<accession>A0A1M6YFL6</accession>
<dbReference type="OrthoDB" id="9788300at2"/>
<dbReference type="EMBL" id="FQZU01000049">
    <property type="protein sequence ID" value="SHL17087.1"/>
    <property type="molecule type" value="Genomic_DNA"/>
</dbReference>
<dbReference type="Proteomes" id="UP000183994">
    <property type="component" value="Unassembled WGS sequence"/>
</dbReference>
<evidence type="ECO:0000259" key="1">
    <source>
        <dbReference type="PROSITE" id="PS51186"/>
    </source>
</evidence>
<dbReference type="PANTHER" id="PTHR43138:SF1">
    <property type="entry name" value="N-ACETYLTRANSFERASE ACA1"/>
    <property type="match status" value="1"/>
</dbReference>
<dbReference type="Pfam" id="PF00583">
    <property type="entry name" value="Acetyltransf_1"/>
    <property type="match status" value="1"/>
</dbReference>
<keyword evidence="3" id="KW-1185">Reference proteome</keyword>
<evidence type="ECO:0000313" key="3">
    <source>
        <dbReference type="Proteomes" id="UP000183994"/>
    </source>
</evidence>
<dbReference type="SUPFAM" id="SSF55729">
    <property type="entry name" value="Acyl-CoA N-acyltransferases (Nat)"/>
    <property type="match status" value="1"/>
</dbReference>
<gene>
    <name evidence="2" type="ORF">SAMN02745216_04742</name>
</gene>
<organism evidence="2 3">
    <name type="scientific">Desulfatibacillum alkenivorans DSM 16219</name>
    <dbReference type="NCBI Taxonomy" id="1121393"/>
    <lineage>
        <taxon>Bacteria</taxon>
        <taxon>Pseudomonadati</taxon>
        <taxon>Thermodesulfobacteriota</taxon>
        <taxon>Desulfobacteria</taxon>
        <taxon>Desulfobacterales</taxon>
        <taxon>Desulfatibacillaceae</taxon>
        <taxon>Desulfatibacillum</taxon>
    </lineage>
</organism>
<keyword evidence="2" id="KW-0687">Ribonucleoprotein</keyword>
<protein>
    <submittedName>
        <fullName evidence="2">Ribosomal protein S18 acetylase RimI</fullName>
    </submittedName>
</protein>
<dbReference type="PROSITE" id="PS51186">
    <property type="entry name" value="GNAT"/>
    <property type="match status" value="1"/>
</dbReference>
<dbReference type="InterPro" id="IPR000182">
    <property type="entry name" value="GNAT_dom"/>
</dbReference>
<dbReference type="PANTHER" id="PTHR43138">
    <property type="entry name" value="ACETYLTRANSFERASE, GNAT FAMILY"/>
    <property type="match status" value="1"/>
</dbReference>
<dbReference type="AlphaFoldDB" id="A0A1M6YFL6"/>
<feature type="domain" description="N-acetyltransferase" evidence="1">
    <location>
        <begin position="1"/>
        <end position="162"/>
    </location>
</feature>
<name>A0A1M6YFL6_9BACT</name>
<dbReference type="STRING" id="1121393.SAMN02745216_04742"/>
<dbReference type="GO" id="GO:0005840">
    <property type="term" value="C:ribosome"/>
    <property type="evidence" value="ECO:0007669"/>
    <property type="project" value="UniProtKB-KW"/>
</dbReference>
<proteinExistence type="predicted"/>
<dbReference type="CDD" id="cd04301">
    <property type="entry name" value="NAT_SF"/>
    <property type="match status" value="1"/>
</dbReference>
<dbReference type="InterPro" id="IPR016181">
    <property type="entry name" value="Acyl_CoA_acyltransferase"/>
</dbReference>
<sequence length="162" mass="18429">MNIRPYEDKDWPKVWEIIGEVFRQGETYAYSPDITEEEAHHAWIEYPTQTFVVADDQGMTLGAYYIKPNQPGLGAHVCNCGYITAPEARGKGLARAMCEHSQEQAREMGFKAMQFNLVVSTNTVAVRLWKKLGFEEIGVLPKAFNHKKLGYVDALILYKLLD</sequence>
<keyword evidence="2" id="KW-0689">Ribosomal protein</keyword>
<reference evidence="3" key="1">
    <citation type="submission" date="2016-11" db="EMBL/GenBank/DDBJ databases">
        <authorList>
            <person name="Varghese N."/>
            <person name="Submissions S."/>
        </authorList>
    </citation>
    <scope>NUCLEOTIDE SEQUENCE [LARGE SCALE GENOMIC DNA]</scope>
    <source>
        <strain evidence="3">DSM 16219</strain>
    </source>
</reference>
<dbReference type="RefSeq" id="WP_073478724.1">
    <property type="nucleotide sequence ID" value="NZ_FQZU01000049.1"/>
</dbReference>
<dbReference type="InterPro" id="IPR052742">
    <property type="entry name" value="Mito_N-acetyltransferase"/>
</dbReference>
<evidence type="ECO:0000313" key="2">
    <source>
        <dbReference type="EMBL" id="SHL17087.1"/>
    </source>
</evidence>